<evidence type="ECO:0000256" key="6">
    <source>
        <dbReference type="ARBA" id="ARBA00020337"/>
    </source>
</evidence>
<dbReference type="AlphaFoldDB" id="A0A1I7F407"/>
<dbReference type="GO" id="GO:0017057">
    <property type="term" value="F:6-phosphogluconolactonase activity"/>
    <property type="evidence" value="ECO:0007669"/>
    <property type="project" value="UniProtKB-UniRule"/>
</dbReference>
<keyword evidence="7" id="KW-0378">Hydrolase</keyword>
<dbReference type="PANTHER" id="PTHR11054:SF0">
    <property type="entry name" value="6-PHOSPHOGLUCONOLACTONASE"/>
    <property type="match status" value="1"/>
</dbReference>
<dbReference type="InterPro" id="IPR037171">
    <property type="entry name" value="NagB/RpiA_transferase-like"/>
</dbReference>
<dbReference type="InterPro" id="IPR039104">
    <property type="entry name" value="6PGL"/>
</dbReference>
<dbReference type="InterPro" id="IPR006148">
    <property type="entry name" value="Glc/Gal-6P_isomerase"/>
</dbReference>
<comment type="pathway">
    <text evidence="3 7">Carbohydrate degradation; pentose phosphate pathway; D-ribulose 5-phosphate from D-glucose 6-phosphate (oxidative stage): step 2/3.</text>
</comment>
<dbReference type="UniPathway" id="UPA00115">
    <property type="reaction ID" value="UER00409"/>
</dbReference>
<evidence type="ECO:0000256" key="3">
    <source>
        <dbReference type="ARBA" id="ARBA00004961"/>
    </source>
</evidence>
<dbReference type="GO" id="GO:0005975">
    <property type="term" value="P:carbohydrate metabolic process"/>
    <property type="evidence" value="ECO:0007669"/>
    <property type="project" value="UniProtKB-UniRule"/>
</dbReference>
<comment type="catalytic activity">
    <reaction evidence="1 7">
        <text>6-phospho-D-glucono-1,5-lactone + H2O = 6-phospho-D-gluconate + H(+)</text>
        <dbReference type="Rhea" id="RHEA:12556"/>
        <dbReference type="ChEBI" id="CHEBI:15377"/>
        <dbReference type="ChEBI" id="CHEBI:15378"/>
        <dbReference type="ChEBI" id="CHEBI:57955"/>
        <dbReference type="ChEBI" id="CHEBI:58759"/>
        <dbReference type="EC" id="3.1.1.31"/>
    </reaction>
</comment>
<evidence type="ECO:0000256" key="1">
    <source>
        <dbReference type="ARBA" id="ARBA00000832"/>
    </source>
</evidence>
<evidence type="ECO:0000256" key="7">
    <source>
        <dbReference type="RuleBase" id="RU365095"/>
    </source>
</evidence>
<name>A0A1I7F407_9FLAO</name>
<dbReference type="STRING" id="1224947.SAMN05216480_101612"/>
<gene>
    <name evidence="7" type="primary">pgl</name>
    <name evidence="9" type="ORF">SAMN05216480_101612</name>
</gene>
<evidence type="ECO:0000256" key="5">
    <source>
        <dbReference type="ARBA" id="ARBA00013198"/>
    </source>
</evidence>
<dbReference type="SUPFAM" id="SSF100950">
    <property type="entry name" value="NagB/RpiA/CoA transferase-like"/>
    <property type="match status" value="1"/>
</dbReference>
<accession>A0A1I7F407</accession>
<dbReference type="RefSeq" id="WP_093022840.1">
    <property type="nucleotide sequence ID" value="NZ_FPBK01000001.1"/>
</dbReference>
<proteinExistence type="inferred from homology"/>
<dbReference type="CDD" id="cd01400">
    <property type="entry name" value="6PGL"/>
    <property type="match status" value="1"/>
</dbReference>
<comment type="function">
    <text evidence="2 7">Hydrolysis of 6-phosphogluconolactone to 6-phosphogluconate.</text>
</comment>
<dbReference type="Gene3D" id="3.40.50.1360">
    <property type="match status" value="1"/>
</dbReference>
<evidence type="ECO:0000256" key="2">
    <source>
        <dbReference type="ARBA" id="ARBA00002681"/>
    </source>
</evidence>
<dbReference type="EC" id="3.1.1.31" evidence="5 7"/>
<feature type="domain" description="Glucosamine/galactosamine-6-phosphate isomerase" evidence="8">
    <location>
        <begin position="7"/>
        <end position="227"/>
    </location>
</feature>
<evidence type="ECO:0000256" key="4">
    <source>
        <dbReference type="ARBA" id="ARBA00010662"/>
    </source>
</evidence>
<evidence type="ECO:0000313" key="9">
    <source>
        <dbReference type="EMBL" id="SFU30933.1"/>
    </source>
</evidence>
<dbReference type="Pfam" id="PF01182">
    <property type="entry name" value="Glucosamine_iso"/>
    <property type="match status" value="1"/>
</dbReference>
<reference evidence="9 10" key="1">
    <citation type="submission" date="2016-10" db="EMBL/GenBank/DDBJ databases">
        <authorList>
            <person name="de Groot N.N."/>
        </authorList>
    </citation>
    <scope>NUCLEOTIDE SEQUENCE [LARGE SCALE GENOMIC DNA]</scope>
    <source>
        <strain evidence="9 10">CGMCC 1.12333</strain>
    </source>
</reference>
<sequence length="237" mass="26246">MLNIFKDKAAASKAAAELFVEKSKEAIAASGKFTVALTGGSSPAGMYELLLTEYKEQVDWEKIYVFWCDERWVPISDDRSNAGNAYKDLLNKVDIPESQIFPMWKDDVTPEAYAEAYEAIMDEVLEDGKTFDLIFLGMGDDGHTASLFPGESIIHETEKRVAAYFLKPQDMYRITLTAPVLNAAKNVAFIAFGEKKAPALYEVLKGVPNVEQYPSQIVKPDSGEAIWLVDEAAAAKL</sequence>
<organism evidence="9 10">
    <name type="scientific">Pustulibacterium marinum</name>
    <dbReference type="NCBI Taxonomy" id="1224947"/>
    <lineage>
        <taxon>Bacteria</taxon>
        <taxon>Pseudomonadati</taxon>
        <taxon>Bacteroidota</taxon>
        <taxon>Flavobacteriia</taxon>
        <taxon>Flavobacteriales</taxon>
        <taxon>Flavobacteriaceae</taxon>
        <taxon>Pustulibacterium</taxon>
    </lineage>
</organism>
<comment type="similarity">
    <text evidence="4 7">Belongs to the glucosamine/galactosamine-6-phosphate isomerase family. 6-phosphogluconolactonase subfamily.</text>
</comment>
<dbReference type="InterPro" id="IPR005900">
    <property type="entry name" value="6-phosphogluconolactonase_DevB"/>
</dbReference>
<dbReference type="PANTHER" id="PTHR11054">
    <property type="entry name" value="6-PHOSPHOGLUCONOLACTONASE"/>
    <property type="match status" value="1"/>
</dbReference>
<keyword evidence="10" id="KW-1185">Reference proteome</keyword>
<dbReference type="GO" id="GO:0006098">
    <property type="term" value="P:pentose-phosphate shunt"/>
    <property type="evidence" value="ECO:0007669"/>
    <property type="project" value="UniProtKB-UniPathway"/>
</dbReference>
<dbReference type="Proteomes" id="UP000199138">
    <property type="component" value="Unassembled WGS sequence"/>
</dbReference>
<evidence type="ECO:0000259" key="8">
    <source>
        <dbReference type="Pfam" id="PF01182"/>
    </source>
</evidence>
<evidence type="ECO:0000313" key="10">
    <source>
        <dbReference type="Proteomes" id="UP000199138"/>
    </source>
</evidence>
<dbReference type="EMBL" id="FPBK01000001">
    <property type="protein sequence ID" value="SFU30933.1"/>
    <property type="molecule type" value="Genomic_DNA"/>
</dbReference>
<protein>
    <recommendedName>
        <fullName evidence="6 7">6-phosphogluconolactonase</fullName>
        <shortName evidence="7">6PGL</shortName>
        <ecNumber evidence="5 7">3.1.1.31</ecNumber>
    </recommendedName>
</protein>
<dbReference type="NCBIfam" id="TIGR01198">
    <property type="entry name" value="pgl"/>
    <property type="match status" value="1"/>
</dbReference>
<dbReference type="OrthoDB" id="9810967at2"/>